<accession>X1VEF7</accession>
<gene>
    <name evidence="1" type="ORF">S12H4_45862</name>
</gene>
<dbReference type="SUPFAM" id="SSF49452">
    <property type="entry name" value="Starch-binding domain-like"/>
    <property type="match status" value="1"/>
</dbReference>
<reference evidence="1" key="1">
    <citation type="journal article" date="2014" name="Front. Microbiol.">
        <title>High frequency of phylogenetically diverse reductive dehalogenase-homologous genes in deep subseafloor sedimentary metagenomes.</title>
        <authorList>
            <person name="Kawai M."/>
            <person name="Futagami T."/>
            <person name="Toyoda A."/>
            <person name="Takaki Y."/>
            <person name="Nishi S."/>
            <person name="Hori S."/>
            <person name="Arai W."/>
            <person name="Tsubouchi T."/>
            <person name="Morono Y."/>
            <person name="Uchiyama I."/>
            <person name="Ito T."/>
            <person name="Fujiyama A."/>
            <person name="Inagaki F."/>
            <person name="Takami H."/>
        </authorList>
    </citation>
    <scope>NUCLEOTIDE SEQUENCE</scope>
    <source>
        <strain evidence="1">Expedition CK06-06</strain>
    </source>
</reference>
<protein>
    <recommendedName>
        <fullName evidence="2">Carboxypeptidase regulatory-like domain-containing protein</fullName>
    </recommendedName>
</protein>
<evidence type="ECO:0008006" key="2">
    <source>
        <dbReference type="Google" id="ProtNLM"/>
    </source>
</evidence>
<dbReference type="EMBL" id="BARW01028403">
    <property type="protein sequence ID" value="GAJ12531.1"/>
    <property type="molecule type" value="Genomic_DNA"/>
</dbReference>
<dbReference type="InterPro" id="IPR013784">
    <property type="entry name" value="Carb-bd-like_fold"/>
</dbReference>
<proteinExistence type="predicted"/>
<dbReference type="AlphaFoldDB" id="X1VEF7"/>
<dbReference type="Gene3D" id="2.60.40.1120">
    <property type="entry name" value="Carboxypeptidase-like, regulatory domain"/>
    <property type="match status" value="1"/>
</dbReference>
<organism evidence="1">
    <name type="scientific">marine sediment metagenome</name>
    <dbReference type="NCBI Taxonomy" id="412755"/>
    <lineage>
        <taxon>unclassified sequences</taxon>
        <taxon>metagenomes</taxon>
        <taxon>ecological metagenomes</taxon>
    </lineage>
</organism>
<sequence length="97" mass="9428">YTRSGPGGIQGSVTCRDQGVAGAQVTVSGPFPQGGAAWSGVTGGDGTFSTGLILDAGSYIIAILSPGTGYDTLPVAVPPGSYASVSAPCTLVYGPGY</sequence>
<feature type="non-terminal residue" evidence="1">
    <location>
        <position position="1"/>
    </location>
</feature>
<evidence type="ECO:0000313" key="1">
    <source>
        <dbReference type="EMBL" id="GAJ12531.1"/>
    </source>
</evidence>
<comment type="caution">
    <text evidence="1">The sequence shown here is derived from an EMBL/GenBank/DDBJ whole genome shotgun (WGS) entry which is preliminary data.</text>
</comment>
<dbReference type="GO" id="GO:0030246">
    <property type="term" value="F:carbohydrate binding"/>
    <property type="evidence" value="ECO:0007669"/>
    <property type="project" value="InterPro"/>
</dbReference>
<name>X1VEF7_9ZZZZ</name>